<evidence type="ECO:0000313" key="2">
    <source>
        <dbReference type="Proteomes" id="UP000054359"/>
    </source>
</evidence>
<sequence length="56" mass="6675">MIKFQKQQNPLFTMRRKWMVLCHRGRTCPLSNRKASHRIRMQTRLKGSALTRSTTS</sequence>
<accession>A0A087T806</accession>
<evidence type="ECO:0000313" key="1">
    <source>
        <dbReference type="EMBL" id="KFM61245.1"/>
    </source>
</evidence>
<keyword evidence="2" id="KW-1185">Reference proteome</keyword>
<feature type="non-terminal residue" evidence="1">
    <location>
        <position position="56"/>
    </location>
</feature>
<dbReference type="EMBL" id="KK113864">
    <property type="protein sequence ID" value="KFM61245.1"/>
    <property type="molecule type" value="Genomic_DNA"/>
</dbReference>
<gene>
    <name evidence="1" type="ORF">X975_26718</name>
</gene>
<proteinExistence type="predicted"/>
<dbReference type="AlphaFoldDB" id="A0A087T806"/>
<protein>
    <submittedName>
        <fullName evidence="1">Uncharacterized protein</fullName>
    </submittedName>
</protein>
<reference evidence="1 2" key="1">
    <citation type="submission" date="2013-11" db="EMBL/GenBank/DDBJ databases">
        <title>Genome sequencing of Stegodyphus mimosarum.</title>
        <authorList>
            <person name="Bechsgaard J."/>
        </authorList>
    </citation>
    <scope>NUCLEOTIDE SEQUENCE [LARGE SCALE GENOMIC DNA]</scope>
</reference>
<name>A0A087T806_STEMI</name>
<dbReference type="Proteomes" id="UP000054359">
    <property type="component" value="Unassembled WGS sequence"/>
</dbReference>
<organism evidence="1 2">
    <name type="scientific">Stegodyphus mimosarum</name>
    <name type="common">African social velvet spider</name>
    <dbReference type="NCBI Taxonomy" id="407821"/>
    <lineage>
        <taxon>Eukaryota</taxon>
        <taxon>Metazoa</taxon>
        <taxon>Ecdysozoa</taxon>
        <taxon>Arthropoda</taxon>
        <taxon>Chelicerata</taxon>
        <taxon>Arachnida</taxon>
        <taxon>Araneae</taxon>
        <taxon>Araneomorphae</taxon>
        <taxon>Entelegynae</taxon>
        <taxon>Eresoidea</taxon>
        <taxon>Eresidae</taxon>
        <taxon>Stegodyphus</taxon>
    </lineage>
</organism>